<keyword evidence="1" id="KW-0812">Transmembrane</keyword>
<evidence type="ECO:0000313" key="3">
    <source>
        <dbReference type="Proteomes" id="UP000237144"/>
    </source>
</evidence>
<reference evidence="2 3" key="1">
    <citation type="journal article" date="2018" name="Front. Microbiol.">
        <title>Prospects for Fungal Bioremediation of Acidic Radioactive Waste Sites: Characterization and Genome Sequence of Rhodotorula taiwanensis MD1149.</title>
        <authorList>
            <person name="Tkavc R."/>
            <person name="Matrosova V.Y."/>
            <person name="Grichenko O.E."/>
            <person name="Gostincar C."/>
            <person name="Volpe R.P."/>
            <person name="Klimenkova P."/>
            <person name="Gaidamakova E.K."/>
            <person name="Zhou C.E."/>
            <person name="Stewart B.J."/>
            <person name="Lyman M.G."/>
            <person name="Malfatti S.A."/>
            <person name="Rubinfeld B."/>
            <person name="Courtot M."/>
            <person name="Singh J."/>
            <person name="Dalgard C.L."/>
            <person name="Hamilton T."/>
            <person name="Frey K.G."/>
            <person name="Gunde-Cimerman N."/>
            <person name="Dugan L."/>
            <person name="Daly M.J."/>
        </authorList>
    </citation>
    <scope>NUCLEOTIDE SEQUENCE [LARGE SCALE GENOMIC DNA]</scope>
    <source>
        <strain evidence="2 3">MD1149</strain>
    </source>
</reference>
<feature type="transmembrane region" description="Helical" evidence="1">
    <location>
        <begin position="59"/>
        <end position="77"/>
    </location>
</feature>
<dbReference type="Proteomes" id="UP000237144">
    <property type="component" value="Unassembled WGS sequence"/>
</dbReference>
<dbReference type="AlphaFoldDB" id="A0A2S5BFI4"/>
<accession>A0A2S5BFI4</accession>
<name>A0A2S5BFI4_9BASI</name>
<keyword evidence="1" id="KW-1133">Transmembrane helix</keyword>
<proteinExistence type="predicted"/>
<keyword evidence="3" id="KW-1185">Reference proteome</keyword>
<dbReference type="STRING" id="741276.A0A2S5BFI4"/>
<dbReference type="EMBL" id="PJQD01000014">
    <property type="protein sequence ID" value="POY75520.1"/>
    <property type="molecule type" value="Genomic_DNA"/>
</dbReference>
<protein>
    <submittedName>
        <fullName evidence="2">Uncharacterized protein</fullName>
    </submittedName>
</protein>
<keyword evidence="1" id="KW-0472">Membrane</keyword>
<organism evidence="2 3">
    <name type="scientific">Rhodotorula taiwanensis</name>
    <dbReference type="NCBI Taxonomy" id="741276"/>
    <lineage>
        <taxon>Eukaryota</taxon>
        <taxon>Fungi</taxon>
        <taxon>Dikarya</taxon>
        <taxon>Basidiomycota</taxon>
        <taxon>Pucciniomycotina</taxon>
        <taxon>Microbotryomycetes</taxon>
        <taxon>Sporidiobolales</taxon>
        <taxon>Sporidiobolaceae</taxon>
        <taxon>Rhodotorula</taxon>
    </lineage>
</organism>
<gene>
    <name evidence="2" type="ORF">BMF94_1422</name>
</gene>
<sequence>MVTQLDSGTDACTDDDIALKEVGSEAPLLGTGHTGVPLETPALLPKRLRRGKPTTRSPTAYIASAVVLFLLILASALHTGALRRYRWQTPPVDPTLNQKLDELSPAQNRVRNWLLEQRLETMGGIGVGLSATAPLDPRPPLASHAHPFEFAGEYEGPGVYINGSREKYESVAASSRSGLD</sequence>
<comment type="caution">
    <text evidence="2">The sequence shown here is derived from an EMBL/GenBank/DDBJ whole genome shotgun (WGS) entry which is preliminary data.</text>
</comment>
<evidence type="ECO:0000256" key="1">
    <source>
        <dbReference type="SAM" id="Phobius"/>
    </source>
</evidence>
<evidence type="ECO:0000313" key="2">
    <source>
        <dbReference type="EMBL" id="POY75520.1"/>
    </source>
</evidence>